<evidence type="ECO:0000256" key="6">
    <source>
        <dbReference type="SAM" id="Phobius"/>
    </source>
</evidence>
<dbReference type="Proteomes" id="UP000295500">
    <property type="component" value="Unassembled WGS sequence"/>
</dbReference>
<evidence type="ECO:0000256" key="3">
    <source>
        <dbReference type="ARBA" id="ARBA00022692"/>
    </source>
</evidence>
<feature type="transmembrane region" description="Helical" evidence="6">
    <location>
        <begin position="353"/>
        <end position="375"/>
    </location>
</feature>
<feature type="transmembrane region" description="Helical" evidence="6">
    <location>
        <begin position="258"/>
        <end position="282"/>
    </location>
</feature>
<evidence type="ECO:0000256" key="5">
    <source>
        <dbReference type="ARBA" id="ARBA00023136"/>
    </source>
</evidence>
<keyword evidence="8" id="KW-1185">Reference proteome</keyword>
<feature type="transmembrane region" description="Helical" evidence="6">
    <location>
        <begin position="85"/>
        <end position="111"/>
    </location>
</feature>
<dbReference type="CDD" id="cd10336">
    <property type="entry name" value="SLC6sbd_Tyt1-Like"/>
    <property type="match status" value="1"/>
</dbReference>
<keyword evidence="3 6" id="KW-0812">Transmembrane</keyword>
<dbReference type="InterPro" id="IPR047218">
    <property type="entry name" value="YocR/YhdH-like"/>
</dbReference>
<proteinExistence type="predicted"/>
<feature type="transmembrane region" description="Helical" evidence="6">
    <location>
        <begin position="146"/>
        <end position="166"/>
    </location>
</feature>
<protein>
    <submittedName>
        <fullName evidence="7">NSS family neurotransmitter:Na+ symporter</fullName>
    </submittedName>
</protein>
<evidence type="ECO:0000313" key="7">
    <source>
        <dbReference type="EMBL" id="TDP49814.1"/>
    </source>
</evidence>
<dbReference type="InterPro" id="IPR037272">
    <property type="entry name" value="SNS_sf"/>
</dbReference>
<keyword evidence="2" id="KW-0813">Transport</keyword>
<keyword evidence="5 6" id="KW-0472">Membrane</keyword>
<dbReference type="GO" id="GO:0016020">
    <property type="term" value="C:membrane"/>
    <property type="evidence" value="ECO:0007669"/>
    <property type="project" value="UniProtKB-SubCell"/>
</dbReference>
<evidence type="ECO:0000313" key="8">
    <source>
        <dbReference type="Proteomes" id="UP000295500"/>
    </source>
</evidence>
<dbReference type="Pfam" id="PF00209">
    <property type="entry name" value="SNF"/>
    <property type="match status" value="2"/>
</dbReference>
<name>A0A4R6PXW5_9FIRM</name>
<feature type="transmembrane region" description="Helical" evidence="6">
    <location>
        <begin position="173"/>
        <end position="199"/>
    </location>
</feature>
<comment type="caution">
    <text evidence="7">The sequence shown here is derived from an EMBL/GenBank/DDBJ whole genome shotgun (WGS) entry which is preliminary data.</text>
</comment>
<reference evidence="7 8" key="1">
    <citation type="submission" date="2019-03" db="EMBL/GenBank/DDBJ databases">
        <title>Genomic Encyclopedia of Type Strains, Phase IV (KMG-IV): sequencing the most valuable type-strain genomes for metagenomic binning, comparative biology and taxonomic classification.</title>
        <authorList>
            <person name="Goeker M."/>
        </authorList>
    </citation>
    <scope>NUCLEOTIDE SEQUENCE [LARGE SCALE GENOMIC DNA]</scope>
    <source>
        <strain evidence="7 8">DSM 28287</strain>
    </source>
</reference>
<evidence type="ECO:0000256" key="4">
    <source>
        <dbReference type="ARBA" id="ARBA00022989"/>
    </source>
</evidence>
<feature type="transmembrane region" description="Helical" evidence="6">
    <location>
        <begin position="310"/>
        <end position="332"/>
    </location>
</feature>
<dbReference type="RefSeq" id="WP_133529181.1">
    <property type="nucleotide sequence ID" value="NZ_SNXO01000045.1"/>
</dbReference>
<gene>
    <name evidence="7" type="ORF">EV211_1451</name>
</gene>
<dbReference type="PANTHER" id="PTHR42948">
    <property type="entry name" value="TRANSPORTER"/>
    <property type="match status" value="1"/>
</dbReference>
<dbReference type="OrthoDB" id="9762833at2"/>
<feature type="transmembrane region" description="Helical" evidence="6">
    <location>
        <begin position="435"/>
        <end position="457"/>
    </location>
</feature>
<dbReference type="EMBL" id="SNXO01000045">
    <property type="protein sequence ID" value="TDP49814.1"/>
    <property type="molecule type" value="Genomic_DNA"/>
</dbReference>
<sequence length="473" mass="52240">MANNGKGRFSSNTGFIMAAVGSAVSLGNIWAFPYKMGANGGFAFLIIYIVMAIFIGYPLMLGEISLGRKTGKAAIGAYNEANPKFTVNGIIETIVPFFLLCFFCVLGGIILKYTTANFCDIVHLKWGLRSTNSASYYEAFVSNPKLTIIFMLIFIIATAIIVLRGVQHGIELFCSLAMPAVYIMLAIIAIRSCTLPGAIEGLKFMFKPDMSVFANMGWLKVFAVAGSQMFFSLSLASGALIAYGSYMRKEDNLERSAAWIPAFDTIAALLAGLAVLPAIYAMDIRPSQGTGMLFVSLQTVFDSMGFMGPIFGFIFYLLVFLAAFSSCIGLMEGFISTIMDRRIRMGKTVNRPFTVWIITMLTICGGILVCVDKMGLNSSMWKPFGMDSWLQVFDLSAEGLLMPLGGLLMAILLGWSRRGYLDDEIRIGSSYKSKWFVDICWRYIAPVFMLFILVYQFSSYFLSNMGWFQTLFG</sequence>
<dbReference type="PANTHER" id="PTHR42948:SF1">
    <property type="entry name" value="TRANSPORTER"/>
    <property type="match status" value="1"/>
</dbReference>
<dbReference type="AlphaFoldDB" id="A0A4R6PXW5"/>
<feature type="transmembrane region" description="Helical" evidence="6">
    <location>
        <begin position="219"/>
        <end position="246"/>
    </location>
</feature>
<dbReference type="InterPro" id="IPR000175">
    <property type="entry name" value="Na/ntran_symport"/>
</dbReference>
<feature type="transmembrane region" description="Helical" evidence="6">
    <location>
        <begin position="395"/>
        <end position="415"/>
    </location>
</feature>
<evidence type="ECO:0000256" key="2">
    <source>
        <dbReference type="ARBA" id="ARBA00022448"/>
    </source>
</evidence>
<feature type="transmembrane region" description="Helical" evidence="6">
    <location>
        <begin position="12"/>
        <end position="30"/>
    </location>
</feature>
<organism evidence="7 8">
    <name type="scientific">Aminicella lysinilytica</name>
    <dbReference type="NCBI Taxonomy" id="433323"/>
    <lineage>
        <taxon>Bacteria</taxon>
        <taxon>Bacillati</taxon>
        <taxon>Bacillota</taxon>
        <taxon>Clostridia</taxon>
        <taxon>Peptostreptococcales</taxon>
        <taxon>Anaerovoracaceae</taxon>
        <taxon>Aminicella</taxon>
    </lineage>
</organism>
<dbReference type="PROSITE" id="PS50267">
    <property type="entry name" value="NA_NEUROTRAN_SYMP_3"/>
    <property type="match status" value="1"/>
</dbReference>
<dbReference type="SUPFAM" id="SSF161070">
    <property type="entry name" value="SNF-like"/>
    <property type="match status" value="1"/>
</dbReference>
<dbReference type="NCBIfam" id="NF037979">
    <property type="entry name" value="Na_transp"/>
    <property type="match status" value="1"/>
</dbReference>
<dbReference type="PRINTS" id="PR00176">
    <property type="entry name" value="NANEUSMPORT"/>
</dbReference>
<comment type="subcellular location">
    <subcellularLocation>
        <location evidence="1">Membrane</location>
        <topology evidence="1">Multi-pass membrane protein</topology>
    </subcellularLocation>
</comment>
<keyword evidence="4 6" id="KW-1133">Transmembrane helix</keyword>
<feature type="transmembrane region" description="Helical" evidence="6">
    <location>
        <begin position="42"/>
        <end position="64"/>
    </location>
</feature>
<evidence type="ECO:0000256" key="1">
    <source>
        <dbReference type="ARBA" id="ARBA00004141"/>
    </source>
</evidence>
<accession>A0A4R6PXW5</accession>